<gene>
    <name evidence="1" type="ORF">C5Y83_00775</name>
</gene>
<sequence length="277" mass="31328">MDDDNLLSPTDRPAGMIFAHPAHEWFTFAALLRLQPDLYYLSPGIFGGDGFENAFREKLAAIGFRGTVTFGAISESEIYERYLARDDDWFVRQRDAVAAWLEQRGPGIVFTDPFEWYNSAHDLVPLLVASAVRCPTLQAFGMSLAEHGIGLQTVAWQERQTHDWSCVKLTEEEVDRKRQFLGAMNGFFNGVTKGASDELQDVVKDWSDREFSTEYYRWTASTRKLSVPPKVGGWATYDQRGFLRVASGRSRQAITFQEHFAPLAETLLREASIPTIG</sequence>
<dbReference type="RefSeq" id="WP_105327736.1">
    <property type="nucleotide sequence ID" value="NZ_PUHY01000001.1"/>
</dbReference>
<name>A0A2S8G873_9BACT</name>
<dbReference type="AlphaFoldDB" id="A0A2S8G873"/>
<comment type="caution">
    <text evidence="1">The sequence shown here is derived from an EMBL/GenBank/DDBJ whole genome shotgun (WGS) entry which is preliminary data.</text>
</comment>
<evidence type="ECO:0000313" key="1">
    <source>
        <dbReference type="EMBL" id="PQO40500.1"/>
    </source>
</evidence>
<dbReference type="Proteomes" id="UP000238322">
    <property type="component" value="Unassembled WGS sequence"/>
</dbReference>
<evidence type="ECO:0000313" key="2">
    <source>
        <dbReference type="Proteomes" id="UP000238322"/>
    </source>
</evidence>
<reference evidence="1 2" key="1">
    <citation type="submission" date="2018-02" db="EMBL/GenBank/DDBJ databases">
        <title>Comparative genomes isolates from brazilian mangrove.</title>
        <authorList>
            <person name="Araujo J.E."/>
            <person name="Taketani R.G."/>
            <person name="Silva M.C.P."/>
            <person name="Loureco M.V."/>
            <person name="Andreote F.D."/>
        </authorList>
    </citation>
    <scope>NUCLEOTIDE SEQUENCE [LARGE SCALE GENOMIC DNA]</scope>
    <source>
        <strain evidence="1 2">Hex-1 MGV</strain>
    </source>
</reference>
<dbReference type="OrthoDB" id="289155at2"/>
<evidence type="ECO:0008006" key="3">
    <source>
        <dbReference type="Google" id="ProtNLM"/>
    </source>
</evidence>
<protein>
    <recommendedName>
        <fullName evidence="3">LmbE family protein</fullName>
    </recommendedName>
</protein>
<organism evidence="1 2">
    <name type="scientific">Blastopirellula marina</name>
    <dbReference type="NCBI Taxonomy" id="124"/>
    <lineage>
        <taxon>Bacteria</taxon>
        <taxon>Pseudomonadati</taxon>
        <taxon>Planctomycetota</taxon>
        <taxon>Planctomycetia</taxon>
        <taxon>Pirellulales</taxon>
        <taxon>Pirellulaceae</taxon>
        <taxon>Blastopirellula</taxon>
    </lineage>
</organism>
<dbReference type="EMBL" id="PUHY01000001">
    <property type="protein sequence ID" value="PQO40500.1"/>
    <property type="molecule type" value="Genomic_DNA"/>
</dbReference>
<proteinExistence type="predicted"/>
<accession>A0A2S8G873</accession>